<dbReference type="OrthoDB" id="284122at2157"/>
<evidence type="ECO:0000313" key="2">
    <source>
        <dbReference type="EMBL" id="GCF16214.1"/>
    </source>
</evidence>
<dbReference type="AlphaFoldDB" id="A0A4C2ENN1"/>
<proteinExistence type="predicted"/>
<sequence length="76" mass="8469">MPARATVDETVVKIDGEWQWLYAAVDLDLLYLLDCTVFSHPGTDPTAAFLHRLTETYNLANTAFLVGTYGYRTAIA</sequence>
<dbReference type="EMBL" id="BIXZ01000020">
    <property type="protein sequence ID" value="GCF16214.1"/>
    <property type="molecule type" value="Genomic_DNA"/>
</dbReference>
<evidence type="ECO:0000259" key="1">
    <source>
        <dbReference type="Pfam" id="PF13610"/>
    </source>
</evidence>
<accession>A0A4C2ENN1</accession>
<reference evidence="2 3" key="1">
    <citation type="submission" date="2019-02" db="EMBL/GenBank/DDBJ databases">
        <title>Haloarcula mannanilyticum sp. nov., a mannan degrading haloarchaeon isolated from commercial salt.</title>
        <authorList>
            <person name="Enomoto S."/>
            <person name="Shimane Y."/>
            <person name="Kamekura M."/>
            <person name="Ito T."/>
            <person name="Moriya O."/>
            <person name="Ihara K."/>
            <person name="Takahashi-Ando N."/>
            <person name="Fukushima Y."/>
            <person name="Yoshida Y."/>
            <person name="Usama R."/>
            <person name="Takai K."/>
            <person name="Minegishi H."/>
        </authorList>
    </citation>
    <scope>NUCLEOTIDE SEQUENCE [LARGE SCALE GENOMIC DNA]</scope>
    <source>
        <strain evidence="2 3">MD130-1</strain>
    </source>
</reference>
<gene>
    <name evidence="2" type="ORF">Harman_41490</name>
</gene>
<dbReference type="InterPro" id="IPR032874">
    <property type="entry name" value="DDE_dom"/>
</dbReference>
<name>A0A4C2ENN1_9EURY</name>
<dbReference type="Pfam" id="PF13610">
    <property type="entry name" value="DDE_Tnp_IS240"/>
    <property type="match status" value="1"/>
</dbReference>
<dbReference type="Proteomes" id="UP000304382">
    <property type="component" value="Unassembled WGS sequence"/>
</dbReference>
<feature type="domain" description="DDE" evidence="1">
    <location>
        <begin position="6"/>
        <end position="62"/>
    </location>
</feature>
<keyword evidence="3" id="KW-1185">Reference proteome</keyword>
<organism evidence="2 3">
    <name type="scientific">Haloarcula mannanilytica</name>
    <dbReference type="NCBI Taxonomy" id="2509225"/>
    <lineage>
        <taxon>Archaea</taxon>
        <taxon>Methanobacteriati</taxon>
        <taxon>Methanobacteriota</taxon>
        <taxon>Stenosarchaea group</taxon>
        <taxon>Halobacteria</taxon>
        <taxon>Halobacteriales</taxon>
        <taxon>Haloarculaceae</taxon>
        <taxon>Haloarcula</taxon>
    </lineage>
</organism>
<dbReference type="PANTHER" id="PTHR39967">
    <property type="match status" value="1"/>
</dbReference>
<dbReference type="RefSeq" id="WP_137685582.1">
    <property type="nucleotide sequence ID" value="NZ_BIXZ01000020.1"/>
</dbReference>
<dbReference type="PANTHER" id="PTHR39967:SF1">
    <property type="entry name" value="ISH14-TYPE TRANSPOSASE HSIRS44"/>
    <property type="match status" value="1"/>
</dbReference>
<evidence type="ECO:0000313" key="3">
    <source>
        <dbReference type="Proteomes" id="UP000304382"/>
    </source>
</evidence>
<protein>
    <recommendedName>
        <fullName evidence="1">DDE domain-containing protein</fullName>
    </recommendedName>
</protein>
<comment type="caution">
    <text evidence="2">The sequence shown here is derived from an EMBL/GenBank/DDBJ whole genome shotgun (WGS) entry which is preliminary data.</text>
</comment>